<dbReference type="InterPro" id="IPR007627">
    <property type="entry name" value="RNA_pol_sigma70_r2"/>
</dbReference>
<dbReference type="GO" id="GO:0003677">
    <property type="term" value="F:DNA binding"/>
    <property type="evidence" value="ECO:0007669"/>
    <property type="project" value="InterPro"/>
</dbReference>
<keyword evidence="3" id="KW-0731">Sigma factor</keyword>
<keyword evidence="4" id="KW-0804">Transcription</keyword>
<reference evidence="7 8" key="1">
    <citation type="submission" date="2018-05" db="EMBL/GenBank/DDBJ databases">
        <title>Genomic Encyclopedia of Type Strains, Phase IV (KMG-IV): sequencing the most valuable type-strain genomes for metagenomic binning, comparative biology and taxonomic classification.</title>
        <authorList>
            <person name="Goeker M."/>
        </authorList>
    </citation>
    <scope>NUCLEOTIDE SEQUENCE [LARGE SCALE GENOMIC DNA]</scope>
    <source>
        <strain evidence="7 8">DSM 24906</strain>
    </source>
</reference>
<dbReference type="InterPro" id="IPR014284">
    <property type="entry name" value="RNA_pol_sigma-70_dom"/>
</dbReference>
<dbReference type="SUPFAM" id="SSF88946">
    <property type="entry name" value="Sigma2 domain of RNA polymerase sigma factors"/>
    <property type="match status" value="1"/>
</dbReference>
<evidence type="ECO:0000256" key="2">
    <source>
        <dbReference type="ARBA" id="ARBA00023015"/>
    </source>
</evidence>
<dbReference type="InterPro" id="IPR036388">
    <property type="entry name" value="WH-like_DNA-bd_sf"/>
</dbReference>
<dbReference type="RefSeq" id="WP_109603771.1">
    <property type="nucleotide sequence ID" value="NZ_JAMHJO010000001.1"/>
</dbReference>
<dbReference type="PANTHER" id="PTHR43133:SF51">
    <property type="entry name" value="RNA POLYMERASE SIGMA FACTOR"/>
    <property type="match status" value="1"/>
</dbReference>
<evidence type="ECO:0000256" key="3">
    <source>
        <dbReference type="ARBA" id="ARBA00023082"/>
    </source>
</evidence>
<dbReference type="InterPro" id="IPR013324">
    <property type="entry name" value="RNA_pol_sigma_r3/r4-like"/>
</dbReference>
<keyword evidence="2" id="KW-0805">Transcription regulation</keyword>
<dbReference type="InterPro" id="IPR039425">
    <property type="entry name" value="RNA_pol_sigma-70-like"/>
</dbReference>
<dbReference type="SUPFAM" id="SSF88659">
    <property type="entry name" value="Sigma3 and sigma4 domains of RNA polymerase sigma factors"/>
    <property type="match status" value="1"/>
</dbReference>
<dbReference type="Gene3D" id="1.10.1740.10">
    <property type="match status" value="1"/>
</dbReference>
<gene>
    <name evidence="7" type="ORF">C7380_10257</name>
</gene>
<feature type="domain" description="RNA polymerase sigma-70 region 2" evidence="5">
    <location>
        <begin position="21"/>
        <end position="87"/>
    </location>
</feature>
<dbReference type="GO" id="GO:0016987">
    <property type="term" value="F:sigma factor activity"/>
    <property type="evidence" value="ECO:0007669"/>
    <property type="project" value="UniProtKB-KW"/>
</dbReference>
<comment type="caution">
    <text evidence="7">The sequence shown here is derived from an EMBL/GenBank/DDBJ whole genome shotgun (WGS) entry which is preliminary data.</text>
</comment>
<evidence type="ECO:0000313" key="7">
    <source>
        <dbReference type="EMBL" id="PWJ96148.1"/>
    </source>
</evidence>
<comment type="similarity">
    <text evidence="1">Belongs to the sigma-70 factor family. ECF subfamily.</text>
</comment>
<evidence type="ECO:0000256" key="1">
    <source>
        <dbReference type="ARBA" id="ARBA00010641"/>
    </source>
</evidence>
<proteinExistence type="inferred from homology"/>
<dbReference type="Pfam" id="PF08281">
    <property type="entry name" value="Sigma70_r4_2"/>
    <property type="match status" value="1"/>
</dbReference>
<dbReference type="GO" id="GO:0006352">
    <property type="term" value="P:DNA-templated transcription initiation"/>
    <property type="evidence" value="ECO:0007669"/>
    <property type="project" value="InterPro"/>
</dbReference>
<accession>A0AA45HJM2</accession>
<evidence type="ECO:0000259" key="5">
    <source>
        <dbReference type="Pfam" id="PF04542"/>
    </source>
</evidence>
<evidence type="ECO:0000256" key="4">
    <source>
        <dbReference type="ARBA" id="ARBA00023163"/>
    </source>
</evidence>
<dbReference type="Gene3D" id="1.10.10.10">
    <property type="entry name" value="Winged helix-like DNA-binding domain superfamily/Winged helix DNA-binding domain"/>
    <property type="match status" value="1"/>
</dbReference>
<dbReference type="InterPro" id="IPR013325">
    <property type="entry name" value="RNA_pol_sigma_r2"/>
</dbReference>
<dbReference type="Proteomes" id="UP000245921">
    <property type="component" value="Unassembled WGS sequence"/>
</dbReference>
<sequence>MNENKFIQLLKKGDEKAFETLYNEYASKIYGLLRSYLKEDEIEDALQDVYVRIYRGIKGFKQRSKLSTWIYKITVNTAKNYLKKQKKNYLSLDFNLEKNKFTSKENVEKDVFDEIDYEFILNSIEKLPPLDKTIIKLRDIEGLSYYEISKIIDKPVGTVKSRLHYSRKKLQKIIEEDQNEGNG</sequence>
<evidence type="ECO:0000259" key="6">
    <source>
        <dbReference type="Pfam" id="PF08281"/>
    </source>
</evidence>
<dbReference type="InterPro" id="IPR013249">
    <property type="entry name" value="RNA_pol_sigma70_r4_t2"/>
</dbReference>
<evidence type="ECO:0000313" key="8">
    <source>
        <dbReference type="Proteomes" id="UP000245921"/>
    </source>
</evidence>
<dbReference type="EMBL" id="QGGI01000002">
    <property type="protein sequence ID" value="PWJ96148.1"/>
    <property type="molecule type" value="Genomic_DNA"/>
</dbReference>
<name>A0AA45HJM2_9BACT</name>
<dbReference type="NCBIfam" id="TIGR02937">
    <property type="entry name" value="sigma70-ECF"/>
    <property type="match status" value="1"/>
</dbReference>
<dbReference type="AlphaFoldDB" id="A0AA45HJM2"/>
<organism evidence="7 8">
    <name type="scientific">Oceanotoga teriensis</name>
    <dbReference type="NCBI Taxonomy" id="515440"/>
    <lineage>
        <taxon>Bacteria</taxon>
        <taxon>Thermotogati</taxon>
        <taxon>Thermotogota</taxon>
        <taxon>Thermotogae</taxon>
        <taxon>Petrotogales</taxon>
        <taxon>Petrotogaceae</taxon>
        <taxon>Oceanotoga</taxon>
    </lineage>
</organism>
<dbReference type="PANTHER" id="PTHR43133">
    <property type="entry name" value="RNA POLYMERASE ECF-TYPE SIGMA FACTO"/>
    <property type="match status" value="1"/>
</dbReference>
<dbReference type="CDD" id="cd06171">
    <property type="entry name" value="Sigma70_r4"/>
    <property type="match status" value="1"/>
</dbReference>
<keyword evidence="8" id="KW-1185">Reference proteome</keyword>
<dbReference type="Pfam" id="PF04542">
    <property type="entry name" value="Sigma70_r2"/>
    <property type="match status" value="1"/>
</dbReference>
<feature type="domain" description="RNA polymerase sigma factor 70 region 4 type 2" evidence="6">
    <location>
        <begin position="120"/>
        <end position="170"/>
    </location>
</feature>
<protein>
    <submittedName>
        <fullName evidence="7">RNA polymerase RpoE-like sigma-24 subunit</fullName>
    </submittedName>
</protein>